<keyword evidence="2" id="KW-0808">Transferase</keyword>
<dbReference type="Proteomes" id="UP000320235">
    <property type="component" value="Unassembled WGS sequence"/>
</dbReference>
<reference evidence="2 3" key="1">
    <citation type="submission" date="2019-06" db="EMBL/GenBank/DDBJ databases">
        <title>Sequencing the genomes of 1000 actinobacteria strains.</title>
        <authorList>
            <person name="Klenk H.-P."/>
        </authorList>
    </citation>
    <scope>NUCLEOTIDE SEQUENCE [LARGE SCALE GENOMIC DNA]</scope>
    <source>
        <strain evidence="2 3">DSM 105492</strain>
    </source>
</reference>
<comment type="caution">
    <text evidence="2">The sequence shown here is derived from an EMBL/GenBank/DDBJ whole genome shotgun (WGS) entry which is preliminary data.</text>
</comment>
<evidence type="ECO:0000313" key="2">
    <source>
        <dbReference type="EMBL" id="TQM18599.1"/>
    </source>
</evidence>
<dbReference type="EMBL" id="VFPE01000008">
    <property type="protein sequence ID" value="TQM18599.1"/>
    <property type="molecule type" value="Genomic_DNA"/>
</dbReference>
<dbReference type="Gene3D" id="3.30.420.40">
    <property type="match status" value="2"/>
</dbReference>
<comment type="similarity">
    <text evidence="1">Belongs to the ROK (NagC/XylR) family.</text>
</comment>
<dbReference type="InterPro" id="IPR000600">
    <property type="entry name" value="ROK"/>
</dbReference>
<dbReference type="GO" id="GO:0016301">
    <property type="term" value="F:kinase activity"/>
    <property type="evidence" value="ECO:0007669"/>
    <property type="project" value="UniProtKB-KW"/>
</dbReference>
<protein>
    <submittedName>
        <fullName evidence="2">Glucokinase</fullName>
    </submittedName>
</protein>
<keyword evidence="2" id="KW-0418">Kinase</keyword>
<dbReference type="InterPro" id="IPR043129">
    <property type="entry name" value="ATPase_NBD"/>
</dbReference>
<keyword evidence="3" id="KW-1185">Reference proteome</keyword>
<dbReference type="PANTHER" id="PTHR18964:SF169">
    <property type="entry name" value="N-ACETYLMANNOSAMINE KINASE"/>
    <property type="match status" value="1"/>
</dbReference>
<evidence type="ECO:0000256" key="1">
    <source>
        <dbReference type="ARBA" id="ARBA00006479"/>
    </source>
</evidence>
<dbReference type="Pfam" id="PF00480">
    <property type="entry name" value="ROK"/>
    <property type="match status" value="1"/>
</dbReference>
<dbReference type="SUPFAM" id="SSF53067">
    <property type="entry name" value="Actin-like ATPase domain"/>
    <property type="match status" value="1"/>
</dbReference>
<accession>A0A543EAU1</accession>
<organism evidence="2 3">
    <name type="scientific">Microbacterium kyungheense</name>
    <dbReference type="NCBI Taxonomy" id="1263636"/>
    <lineage>
        <taxon>Bacteria</taxon>
        <taxon>Bacillati</taxon>
        <taxon>Actinomycetota</taxon>
        <taxon>Actinomycetes</taxon>
        <taxon>Micrococcales</taxon>
        <taxon>Microbacteriaceae</taxon>
        <taxon>Microbacterium</taxon>
    </lineage>
</organism>
<name>A0A543EAU1_9MICO</name>
<proteinExistence type="inferred from homology"/>
<dbReference type="AlphaFoldDB" id="A0A543EAU1"/>
<gene>
    <name evidence="2" type="ORF">FB391_3730</name>
</gene>
<evidence type="ECO:0000313" key="3">
    <source>
        <dbReference type="Proteomes" id="UP000320235"/>
    </source>
</evidence>
<sequence>MRGPQHMSQVALAVDIGGTKVEAALVDATGAFLDGSRHRRGTGRAATREELLAAIREAAAAAVGSTPAAVITGVGAGSAGPVDAIAGTTSPLNLPGGAHLDVVGALRRVVPGVPVRLALDGACLMMAEHWLGAAQGARNALAMVVSTGVGGGLLLDGGVVTGRTGNAGHVGQIRLRVPGDDVLDGTLEALASGPSTVEWARSQGWAGRSGEELAVSYSAGDAVARAAVHRSASAVGEGIASTAALLDLEVAVVAGGFVNVAADYIDIVRASVRRHAPLPHAAEVNVLASPLDGRAPLLGAAYLVHGGLIPERTALREADADRRLSA</sequence>
<dbReference type="PANTHER" id="PTHR18964">
    <property type="entry name" value="ROK (REPRESSOR, ORF, KINASE) FAMILY"/>
    <property type="match status" value="1"/>
</dbReference>